<sequence length="356" mass="37084">MSEPQRYTSSSLEAFLESALLAGGADVPSARAATRAMMHASRLGVDSHGVRLLPYYLSVLASGEINGHPQIEVLRGEGATAVLDADGAIGHLACYRAMEVAVDIARTQGIGAVTIRRSSHMGAAGAYPMWAAEQGFIGLLTANSDAAVRLFDGRDAFHGTSPIAIGAPVPGQRPWLMDMATSAIPQNRVLLYRSLGLRLPQGVAVDEKGVNTTDPEAARVLSPVGGEQGFKGAALAGLVEILSAPLTGMALSTELVPMYGQPSTGAPRDMGGFALAINPSAFIAPEIYGAIMIRYLANIRAAVPAEGATGKPMAPGDREWAVEEERARNGVPVDPVSEEAFAELAGQYGLTLPQKA</sequence>
<dbReference type="Gene3D" id="1.10.1530.10">
    <property type="match status" value="1"/>
</dbReference>
<evidence type="ECO:0000256" key="1">
    <source>
        <dbReference type="ARBA" id="ARBA00006056"/>
    </source>
</evidence>
<dbReference type="SUPFAM" id="SSF89733">
    <property type="entry name" value="L-sulfolactate dehydrogenase-like"/>
    <property type="match status" value="1"/>
</dbReference>
<dbReference type="Gene3D" id="3.30.1370.60">
    <property type="entry name" value="Hypothetical oxidoreductase yiak, domain 2"/>
    <property type="match status" value="1"/>
</dbReference>
<comment type="caution">
    <text evidence="4">The sequence shown here is derived from an EMBL/GenBank/DDBJ whole genome shotgun (WGS) entry which is preliminary data.</text>
</comment>
<evidence type="ECO:0000313" key="5">
    <source>
        <dbReference type="Proteomes" id="UP000237682"/>
    </source>
</evidence>
<keyword evidence="5" id="KW-1185">Reference proteome</keyword>
<dbReference type="OrthoDB" id="9811519at2"/>
<protein>
    <submittedName>
        <fullName evidence="4">Oxidoreductase</fullName>
    </submittedName>
</protein>
<dbReference type="AlphaFoldDB" id="A0A2S9QEM8"/>
<dbReference type="GO" id="GO:0016491">
    <property type="term" value="F:oxidoreductase activity"/>
    <property type="evidence" value="ECO:0007669"/>
    <property type="project" value="UniProtKB-KW"/>
</dbReference>
<dbReference type="InterPro" id="IPR043143">
    <property type="entry name" value="Mal/L-sulf/L-lact_DH-like_NADP"/>
</dbReference>
<feature type="region of interest" description="Disordered" evidence="3">
    <location>
        <begin position="308"/>
        <end position="329"/>
    </location>
</feature>
<dbReference type="PANTHER" id="PTHR11091:SF0">
    <property type="entry name" value="MALATE DEHYDROGENASE"/>
    <property type="match status" value="1"/>
</dbReference>
<feature type="compositionally biased region" description="Basic and acidic residues" evidence="3">
    <location>
        <begin position="316"/>
        <end position="328"/>
    </location>
</feature>
<dbReference type="Pfam" id="PF02615">
    <property type="entry name" value="Ldh_2"/>
    <property type="match status" value="1"/>
</dbReference>
<accession>A0A2S9QEM8</accession>
<dbReference type="InterPro" id="IPR036111">
    <property type="entry name" value="Mal/L-sulfo/L-lacto_DH-like_sf"/>
</dbReference>
<organism evidence="4 5">
    <name type="scientific">Labrys okinawensis</name>
    <dbReference type="NCBI Taxonomy" id="346911"/>
    <lineage>
        <taxon>Bacteria</taxon>
        <taxon>Pseudomonadati</taxon>
        <taxon>Pseudomonadota</taxon>
        <taxon>Alphaproteobacteria</taxon>
        <taxon>Hyphomicrobiales</taxon>
        <taxon>Xanthobacteraceae</taxon>
        <taxon>Labrys</taxon>
    </lineage>
</organism>
<proteinExistence type="inferred from homology"/>
<evidence type="ECO:0000256" key="2">
    <source>
        <dbReference type="ARBA" id="ARBA00023002"/>
    </source>
</evidence>
<dbReference type="PANTHER" id="PTHR11091">
    <property type="entry name" value="OXIDOREDUCTASE-RELATED"/>
    <property type="match status" value="1"/>
</dbReference>
<dbReference type="EMBL" id="PUEJ01000003">
    <property type="protein sequence ID" value="PRH87775.1"/>
    <property type="molecule type" value="Genomic_DNA"/>
</dbReference>
<dbReference type="RefSeq" id="WP_105861444.1">
    <property type="nucleotide sequence ID" value="NZ_PUEJ01000003.1"/>
</dbReference>
<dbReference type="InterPro" id="IPR043144">
    <property type="entry name" value="Mal/L-sulf/L-lact_DH-like_ah"/>
</dbReference>
<dbReference type="InterPro" id="IPR003767">
    <property type="entry name" value="Malate/L-lactate_DH-like"/>
</dbReference>
<dbReference type="Proteomes" id="UP000237682">
    <property type="component" value="Unassembled WGS sequence"/>
</dbReference>
<gene>
    <name evidence="4" type="ORF">C5L14_07580</name>
</gene>
<reference evidence="4 5" key="1">
    <citation type="submission" date="2018-02" db="EMBL/GenBank/DDBJ databases">
        <title>Whole genome sequencing of endophytic bacterium.</title>
        <authorList>
            <person name="Eedara R."/>
            <person name="Podile A.R."/>
        </authorList>
    </citation>
    <scope>NUCLEOTIDE SEQUENCE [LARGE SCALE GENOMIC DNA]</scope>
    <source>
        <strain evidence="4 5">RP1T</strain>
    </source>
</reference>
<name>A0A2S9QEM8_9HYPH</name>
<evidence type="ECO:0000256" key="3">
    <source>
        <dbReference type="SAM" id="MobiDB-lite"/>
    </source>
</evidence>
<keyword evidence="2" id="KW-0560">Oxidoreductase</keyword>
<comment type="similarity">
    <text evidence="1">Belongs to the LDH2/MDH2 oxidoreductase family.</text>
</comment>
<evidence type="ECO:0000313" key="4">
    <source>
        <dbReference type="EMBL" id="PRH87775.1"/>
    </source>
</evidence>